<evidence type="ECO:0000313" key="6">
    <source>
        <dbReference type="Proteomes" id="UP000484164"/>
    </source>
</evidence>
<dbReference type="Pfam" id="PF00128">
    <property type="entry name" value="Alpha-amylase"/>
    <property type="match status" value="1"/>
</dbReference>
<keyword evidence="6" id="KW-1185">Reference proteome</keyword>
<dbReference type="Gene3D" id="3.20.20.80">
    <property type="entry name" value="Glycosidases"/>
    <property type="match status" value="1"/>
</dbReference>
<keyword evidence="3" id="KW-0732">Signal</keyword>
<dbReference type="InterPro" id="IPR019492">
    <property type="entry name" value="Cyclo-malto-dextrinase_C"/>
</dbReference>
<dbReference type="GO" id="GO:0005975">
    <property type="term" value="P:carbohydrate metabolic process"/>
    <property type="evidence" value="ECO:0007669"/>
    <property type="project" value="InterPro"/>
</dbReference>
<dbReference type="Proteomes" id="UP000484164">
    <property type="component" value="Unassembled WGS sequence"/>
</dbReference>
<dbReference type="Pfam" id="PF10438">
    <property type="entry name" value="Cyc-maltodext_C"/>
    <property type="match status" value="1"/>
</dbReference>
<feature type="domain" description="Glycosyl hydrolase family 13 catalytic" evidence="4">
    <location>
        <begin position="128"/>
        <end position="523"/>
    </location>
</feature>
<dbReference type="SUPFAM" id="SSF81296">
    <property type="entry name" value="E set domains"/>
    <property type="match status" value="1"/>
</dbReference>
<dbReference type="Pfam" id="PF09087">
    <property type="entry name" value="Cyc-maltodext_N"/>
    <property type="match status" value="1"/>
</dbReference>
<evidence type="ECO:0000256" key="1">
    <source>
        <dbReference type="ARBA" id="ARBA00022801"/>
    </source>
</evidence>
<dbReference type="InterPro" id="IPR017853">
    <property type="entry name" value="GH"/>
</dbReference>
<dbReference type="InterPro" id="IPR013780">
    <property type="entry name" value="Glyco_hydro_b"/>
</dbReference>
<comment type="caution">
    <text evidence="5">The sequence shown here is derived from an EMBL/GenBank/DDBJ whole genome shotgun (WGS) entry which is preliminary data.</text>
</comment>
<dbReference type="Gene3D" id="2.60.40.1180">
    <property type="entry name" value="Golgi alpha-mannosidase II"/>
    <property type="match status" value="1"/>
</dbReference>
<sequence length="621" mass="72337">MRRITTFIILFALFSQFGMAQNFSIERMDPPSWRPDSDGDRLEILVKGIDLNHVQDVISDNRNVTIASFSLADNPHYIFIRVNVSPVSQEQDVTFTFTGGRISESVKWTVKPKEAHHHGLSASDYLYLITADRFANGNPKNDVVASMNEDSIARSEPYARHGGDVEGITDHLDYIQSLGITGLWISPLVENNEYQSSYHGYAITDHYQLDPRNGTNEEYRDLIDELHDRDMKIVMDMVYNHFGDQHYLFRDPPSTSWFNQWKEYTGTNYRATALMDPYASDFDQKKMSDGWFDHHMPDVNQRDPHMATWLIQNSIWWIDEFHIDAFRIDTYAYPDQKFMAILDSTLLHRYPDFFIFAETWVHHEPTQYWFVRDNVDRAFNSHLQSVTDFQLYFAIKEALTSDPGWSSGIAKMYYVLAHDYLYSDPNRLVTFVDNHDEGRFFGMIGEDIRKYKMGIGFMLTTRGIPCLYYGTEILMKETDGHGKMRQDFPGGWKEDTINKFEVDNLSDLEREAFEFTQHLGQLRRDVPALSVGTLKQWAVTDDVYAYTRQADDRTFIILMNGGSKERVIDFGKYDEVLWGHRQFEVHGSTDFPTGEVIHLENSFKLLPYTIHILEVSNEPFE</sequence>
<dbReference type="EMBL" id="WBVQ01000003">
    <property type="protein sequence ID" value="KAB2815081.1"/>
    <property type="molecule type" value="Genomic_DNA"/>
</dbReference>
<keyword evidence="2" id="KW-0326">Glycosidase</keyword>
<feature type="signal peptide" evidence="3">
    <location>
        <begin position="1"/>
        <end position="20"/>
    </location>
</feature>
<organism evidence="5 6">
    <name type="scientific">Phaeocystidibacter marisrubri</name>
    <dbReference type="NCBI Taxonomy" id="1577780"/>
    <lineage>
        <taxon>Bacteria</taxon>
        <taxon>Pseudomonadati</taxon>
        <taxon>Bacteroidota</taxon>
        <taxon>Flavobacteriia</taxon>
        <taxon>Flavobacteriales</taxon>
        <taxon>Phaeocystidibacteraceae</taxon>
        <taxon>Phaeocystidibacter</taxon>
    </lineage>
</organism>
<evidence type="ECO:0000256" key="2">
    <source>
        <dbReference type="ARBA" id="ARBA00023295"/>
    </source>
</evidence>
<dbReference type="InterPro" id="IPR014756">
    <property type="entry name" value="Ig_E-set"/>
</dbReference>
<name>A0A6L3ZCB7_9FLAO</name>
<dbReference type="SUPFAM" id="SSF51445">
    <property type="entry name" value="(Trans)glycosidases"/>
    <property type="match status" value="1"/>
</dbReference>
<dbReference type="OrthoDB" id="9805159at2"/>
<feature type="chain" id="PRO_5026999742" evidence="3">
    <location>
        <begin position="21"/>
        <end position="621"/>
    </location>
</feature>
<dbReference type="Gene3D" id="2.60.40.10">
    <property type="entry name" value="Immunoglobulins"/>
    <property type="match status" value="1"/>
</dbReference>
<dbReference type="GO" id="GO:0016798">
    <property type="term" value="F:hydrolase activity, acting on glycosyl bonds"/>
    <property type="evidence" value="ECO:0007669"/>
    <property type="project" value="UniProtKB-KW"/>
</dbReference>
<proteinExistence type="predicted"/>
<evidence type="ECO:0000313" key="5">
    <source>
        <dbReference type="EMBL" id="KAB2815081.1"/>
    </source>
</evidence>
<reference evidence="5 6" key="1">
    <citation type="submission" date="2019-10" db="EMBL/GenBank/DDBJ databases">
        <title>Genome sequence of Phaeocystidibacter marisrubri JCM30614 (type strain).</title>
        <authorList>
            <person name="Bowman J.P."/>
        </authorList>
    </citation>
    <scope>NUCLEOTIDE SEQUENCE [LARGE SCALE GENOMIC DNA]</scope>
    <source>
        <strain evidence="5 6">JCM 30614</strain>
    </source>
</reference>
<dbReference type="SMART" id="SM00642">
    <property type="entry name" value="Aamy"/>
    <property type="match status" value="1"/>
</dbReference>
<keyword evidence="1" id="KW-0378">Hydrolase</keyword>
<evidence type="ECO:0000256" key="3">
    <source>
        <dbReference type="SAM" id="SignalP"/>
    </source>
</evidence>
<dbReference type="InterPro" id="IPR006047">
    <property type="entry name" value="GH13_cat_dom"/>
</dbReference>
<dbReference type="SUPFAM" id="SSF51011">
    <property type="entry name" value="Glycosyl hydrolase domain"/>
    <property type="match status" value="1"/>
</dbReference>
<evidence type="ECO:0000259" key="4">
    <source>
        <dbReference type="SMART" id="SM00642"/>
    </source>
</evidence>
<gene>
    <name evidence="5" type="ORF">F8C82_13345</name>
</gene>
<dbReference type="AlphaFoldDB" id="A0A6L3ZCB7"/>
<dbReference type="RefSeq" id="WP_151694119.1">
    <property type="nucleotide sequence ID" value="NZ_BMGX01000001.1"/>
</dbReference>
<dbReference type="PANTHER" id="PTHR10357:SF210">
    <property type="entry name" value="MALTODEXTRIN GLUCOSIDASE"/>
    <property type="match status" value="1"/>
</dbReference>
<dbReference type="InterPro" id="IPR015171">
    <property type="entry name" value="Cyc-maltodext_N"/>
</dbReference>
<protein>
    <submittedName>
        <fullName evidence="5">Alpha-amylase</fullName>
    </submittedName>
</protein>
<accession>A0A6L3ZCB7</accession>
<dbReference type="PANTHER" id="PTHR10357">
    <property type="entry name" value="ALPHA-AMYLASE FAMILY MEMBER"/>
    <property type="match status" value="1"/>
</dbReference>
<dbReference type="InterPro" id="IPR013783">
    <property type="entry name" value="Ig-like_fold"/>
</dbReference>